<keyword evidence="2" id="KW-1185">Reference proteome</keyword>
<evidence type="ECO:0000313" key="1">
    <source>
        <dbReference type="EMBL" id="AZF92136.1"/>
    </source>
</evidence>
<evidence type="ECO:0008006" key="3">
    <source>
        <dbReference type="Google" id="ProtNLM"/>
    </source>
</evidence>
<name>A0A3G8FBG6_9CAUD</name>
<reference evidence="1 2" key="1">
    <citation type="submission" date="2018-09" db="EMBL/GenBank/DDBJ databases">
        <title>A comparative genomics approach for identifying host-range determinants of bacteriophages infecting Streptococcus thermophilus.</title>
        <authorList>
            <person name="Szymczak P."/>
            <person name="Rau M.H."/>
            <person name="Monteiro J.M."/>
            <person name="de Pinho M.G."/>
            <person name="Filipe S.R."/>
            <person name="Vogensen F.K."/>
            <person name="Zeidan A."/>
            <person name="Janzen T."/>
        </authorList>
    </citation>
    <scope>NUCLEOTIDE SEQUENCE [LARGE SCALE GENOMIC DNA]</scope>
</reference>
<gene>
    <name evidence="1" type="ORF">CHPC1230_0055</name>
</gene>
<organism evidence="1 2">
    <name type="scientific">Streptococcus phage CHPC1230</name>
    <dbReference type="NCBI Taxonomy" id="2365031"/>
    <lineage>
        <taxon>Viruses</taxon>
        <taxon>Duplodnaviria</taxon>
        <taxon>Heunggongvirae</taxon>
        <taxon>Uroviricota</taxon>
        <taxon>Caudoviricetes</taxon>
        <taxon>Aliceevansviridae</taxon>
        <taxon>Brussowvirus</taxon>
        <taxon>Brussowvirus CHPC1230</taxon>
    </lineage>
</organism>
<protein>
    <recommendedName>
        <fullName evidence="3">Transcriptional regulator</fullName>
    </recommendedName>
</protein>
<proteinExistence type="predicted"/>
<sequence>MFVSWFKKQKRPTQWPALFESQHYYYTREGRTMLLPEIDEKATIKRCKRKLREYPRWREIAHDSAEQKITQEFTFMPRGGSVVSRPVENIAVRRVDAMNELEAIEQAVSGLYRPDYRRILIEKYLAYPPKPNWQIAQSIGFERTAFQELLNNSILAFAELYRDGRLIVER</sequence>
<evidence type="ECO:0000313" key="2">
    <source>
        <dbReference type="Proteomes" id="UP000274321"/>
    </source>
</evidence>
<dbReference type="NCBIfam" id="TIGR01637">
    <property type="entry name" value="phage_arpU"/>
    <property type="match status" value="1"/>
</dbReference>
<accession>A0A3G8FBG6</accession>
<dbReference type="InterPro" id="IPR006524">
    <property type="entry name" value="ArpU-like"/>
</dbReference>
<dbReference type="EMBL" id="MH937509">
    <property type="protein sequence ID" value="AZF92136.1"/>
    <property type="molecule type" value="Genomic_DNA"/>
</dbReference>
<dbReference type="Proteomes" id="UP000274321">
    <property type="component" value="Segment"/>
</dbReference>